<dbReference type="Gene3D" id="1.20.58.340">
    <property type="entry name" value="Magnesium transport protein CorA, transmembrane region"/>
    <property type="match status" value="1"/>
</dbReference>
<evidence type="ECO:0000313" key="5">
    <source>
        <dbReference type="Proteomes" id="UP000306102"/>
    </source>
</evidence>
<comment type="similarity">
    <text evidence="1 2">Belongs to the CorA metal ion transporter (MIT) (TC 1.A.35.5) family.</text>
</comment>
<keyword evidence="2" id="KW-0460">Magnesium</keyword>
<comment type="subcellular location">
    <subcellularLocation>
        <location evidence="2">Membrane</location>
        <topology evidence="2">Multi-pass membrane protein</topology>
    </subcellularLocation>
</comment>
<evidence type="ECO:0000256" key="1">
    <source>
        <dbReference type="ARBA" id="ARBA00007535"/>
    </source>
</evidence>
<sequence length="525" mass="58754">MAYKLHHQHADEESGKSAAMVHSQPRRKGIGTRVWLVVSESGHTHIEEVGKHSIMRRTGLPARDLRVLDPMLSYPSTILGRERAIVINLEHIMAIITAKEVLMVNSTNPLVVQFVQDLQERVSCSKDTQQQATKNCDTDMEDAVEGTWGSPSINSHHVMSGNFNNLSDMPNTEKGSSNSATGRPEAPGPKLLPFEFRALEVCLESACRCLESETQTLEQEAYPALDELTSKISTLNLERVRQIKSRLVAISGRVQKVRDELEHLLDDDNDMAEMYLTEKFAGHSMDHTSLKEELYDEALEDDEDRHIQFVVGFGAMCSVERRLDAVYPNIASIGVVVIEYLKVDGSHVFWDIGESKCMLICLYKHDGESVRHLLFVVRWCGNYGLSFFSCGGEETKSQHSYGTYTGIKPNIEELEMLLEAYFAQIDGISQKLFHMSEYVNDTEDFINIMLDEKQNQLLQMGVMLSTANMIMNAGIAVVGLFGMNIEISLFSSPTINFWETVIGTVGGCVALYLIAVGWGKKKSLI</sequence>
<keyword evidence="5" id="KW-1185">Reference proteome</keyword>
<comment type="caution">
    <text evidence="4">The sequence shown here is derived from an EMBL/GenBank/DDBJ whole genome shotgun (WGS) entry which is preliminary data.</text>
</comment>
<reference evidence="4 5" key="1">
    <citation type="journal article" date="2018" name="Proc. Natl. Acad. Sci. U.S.A.">
        <title>Draft genome sequence of Camellia sinensis var. sinensis provides insights into the evolution of the tea genome and tea quality.</title>
        <authorList>
            <person name="Wei C."/>
            <person name="Yang H."/>
            <person name="Wang S."/>
            <person name="Zhao J."/>
            <person name="Liu C."/>
            <person name="Gao L."/>
            <person name="Xia E."/>
            <person name="Lu Y."/>
            <person name="Tai Y."/>
            <person name="She G."/>
            <person name="Sun J."/>
            <person name="Cao H."/>
            <person name="Tong W."/>
            <person name="Gao Q."/>
            <person name="Li Y."/>
            <person name="Deng W."/>
            <person name="Jiang X."/>
            <person name="Wang W."/>
            <person name="Chen Q."/>
            <person name="Zhang S."/>
            <person name="Li H."/>
            <person name="Wu J."/>
            <person name="Wang P."/>
            <person name="Li P."/>
            <person name="Shi C."/>
            <person name="Zheng F."/>
            <person name="Jian J."/>
            <person name="Huang B."/>
            <person name="Shan D."/>
            <person name="Shi M."/>
            <person name="Fang C."/>
            <person name="Yue Y."/>
            <person name="Li F."/>
            <person name="Li D."/>
            <person name="Wei S."/>
            <person name="Han B."/>
            <person name="Jiang C."/>
            <person name="Yin Y."/>
            <person name="Xia T."/>
            <person name="Zhang Z."/>
            <person name="Bennetzen J.L."/>
            <person name="Zhao S."/>
            <person name="Wan X."/>
        </authorList>
    </citation>
    <scope>NUCLEOTIDE SEQUENCE [LARGE SCALE GENOMIC DNA]</scope>
    <source>
        <strain evidence="5">cv. Shuchazao</strain>
        <tissue evidence="4">Leaf</tissue>
    </source>
</reference>
<keyword evidence="2" id="KW-1133">Transmembrane helix</keyword>
<dbReference type="CDD" id="cd12823">
    <property type="entry name" value="Mrs2_Mfm1p-like"/>
    <property type="match status" value="1"/>
</dbReference>
<keyword evidence="2" id="KW-0472">Membrane</keyword>
<keyword evidence="2" id="KW-0812">Transmembrane</keyword>
<dbReference type="Gene3D" id="2.40.128.330">
    <property type="match status" value="1"/>
</dbReference>
<dbReference type="EMBL" id="SDRB02003467">
    <property type="protein sequence ID" value="THG17670.1"/>
    <property type="molecule type" value="Genomic_DNA"/>
</dbReference>
<accession>A0A4S4EM09</accession>
<protein>
    <recommendedName>
        <fullName evidence="2">Magnesium transporter</fullName>
    </recommendedName>
</protein>
<feature type="transmembrane region" description="Helical" evidence="2">
    <location>
        <begin position="457"/>
        <end position="481"/>
    </location>
</feature>
<dbReference type="InterPro" id="IPR039204">
    <property type="entry name" value="MRS2-like"/>
</dbReference>
<feature type="transmembrane region" description="Helical" evidence="2">
    <location>
        <begin position="501"/>
        <end position="519"/>
    </location>
</feature>
<dbReference type="GO" id="GO:0015095">
    <property type="term" value="F:magnesium ion transmembrane transporter activity"/>
    <property type="evidence" value="ECO:0007669"/>
    <property type="project" value="UniProtKB-ARBA"/>
</dbReference>
<dbReference type="FunFam" id="2.40.128.330:FF:000001">
    <property type="entry name" value="Magnesium transporter MRS2-1"/>
    <property type="match status" value="1"/>
</dbReference>
<organism evidence="4 5">
    <name type="scientific">Camellia sinensis var. sinensis</name>
    <name type="common">China tea</name>
    <dbReference type="NCBI Taxonomy" id="542762"/>
    <lineage>
        <taxon>Eukaryota</taxon>
        <taxon>Viridiplantae</taxon>
        <taxon>Streptophyta</taxon>
        <taxon>Embryophyta</taxon>
        <taxon>Tracheophyta</taxon>
        <taxon>Spermatophyta</taxon>
        <taxon>Magnoliopsida</taxon>
        <taxon>eudicotyledons</taxon>
        <taxon>Gunneridae</taxon>
        <taxon>Pentapetalae</taxon>
        <taxon>asterids</taxon>
        <taxon>Ericales</taxon>
        <taxon>Theaceae</taxon>
        <taxon>Camellia</taxon>
    </lineage>
</organism>
<dbReference type="Pfam" id="PF22099">
    <property type="entry name" value="MRS2-like"/>
    <property type="match status" value="3"/>
</dbReference>
<proteinExistence type="inferred from homology"/>
<gene>
    <name evidence="4" type="ORF">TEA_014779</name>
</gene>
<evidence type="ECO:0000313" key="4">
    <source>
        <dbReference type="EMBL" id="THG17670.1"/>
    </source>
</evidence>
<name>A0A4S4EM09_CAMSN</name>
<feature type="compositionally biased region" description="Polar residues" evidence="3">
    <location>
        <begin position="159"/>
        <end position="181"/>
    </location>
</feature>
<dbReference type="PANTHER" id="PTHR13890:SF29">
    <property type="entry name" value="MAGNESIUM TRANSPORTER MRS2-F"/>
    <property type="match status" value="1"/>
</dbReference>
<dbReference type="Proteomes" id="UP000306102">
    <property type="component" value="Unassembled WGS sequence"/>
</dbReference>
<feature type="region of interest" description="Disordered" evidence="3">
    <location>
        <begin position="159"/>
        <end position="188"/>
    </location>
</feature>
<keyword evidence="2" id="KW-0813">Transport</keyword>
<evidence type="ECO:0000256" key="3">
    <source>
        <dbReference type="SAM" id="MobiDB-lite"/>
    </source>
</evidence>
<evidence type="ECO:0000256" key="2">
    <source>
        <dbReference type="RuleBase" id="RU366041"/>
    </source>
</evidence>
<dbReference type="GO" id="GO:0016020">
    <property type="term" value="C:membrane"/>
    <property type="evidence" value="ECO:0007669"/>
    <property type="project" value="UniProtKB-SubCell"/>
</dbReference>
<dbReference type="AlphaFoldDB" id="A0A4S4EM09"/>
<keyword evidence="2" id="KW-0406">Ion transport</keyword>
<dbReference type="PANTHER" id="PTHR13890">
    <property type="entry name" value="RNA SPLICING PROTEIN MRS2, MITOCHONDRIAL"/>
    <property type="match status" value="1"/>
</dbReference>
<comment type="function">
    <text evidence="2">Magnesium transporter that may mediate the influx of magnesium.</text>
</comment>
<feature type="region of interest" description="Disordered" evidence="3">
    <location>
        <begin position="1"/>
        <end position="23"/>
    </location>
</feature>